<dbReference type="PANTHER" id="PTHR43794">
    <property type="entry name" value="AMINOHYDROLASE SSNA-RELATED"/>
    <property type="match status" value="1"/>
</dbReference>
<dbReference type="RefSeq" id="WP_250051515.1">
    <property type="nucleotide sequence ID" value="NZ_JAMJPH010000001.1"/>
</dbReference>
<dbReference type="GO" id="GO:0046872">
    <property type="term" value="F:metal ion binding"/>
    <property type="evidence" value="ECO:0007669"/>
    <property type="project" value="UniProtKB-KW"/>
</dbReference>
<dbReference type="EMBL" id="JAMOIL010000006">
    <property type="protein sequence ID" value="MCM0619865.1"/>
    <property type="molecule type" value="Genomic_DNA"/>
</dbReference>
<keyword evidence="3" id="KW-0862">Zinc</keyword>
<dbReference type="InterPro" id="IPR006680">
    <property type="entry name" value="Amidohydro-rel"/>
</dbReference>
<feature type="domain" description="Amidohydrolase-related" evidence="4">
    <location>
        <begin position="43"/>
        <end position="372"/>
    </location>
</feature>
<dbReference type="InterPro" id="IPR050287">
    <property type="entry name" value="MTA/SAH_deaminase"/>
</dbReference>
<name>A0A9X2D6A8_9ACTN</name>
<evidence type="ECO:0000313" key="6">
    <source>
        <dbReference type="Proteomes" id="UP001139485"/>
    </source>
</evidence>
<keyword evidence="6" id="KW-1185">Reference proteome</keyword>
<dbReference type="EC" id="3.5.4.32" evidence="5"/>
<dbReference type="Gene3D" id="2.30.40.10">
    <property type="entry name" value="Urease, subunit C, domain 1"/>
    <property type="match status" value="1"/>
</dbReference>
<dbReference type="InterPro" id="IPR011059">
    <property type="entry name" value="Metal-dep_hydrolase_composite"/>
</dbReference>
<keyword evidence="2 5" id="KW-0378">Hydrolase</keyword>
<protein>
    <submittedName>
        <fullName evidence="5">8-oxoguanine deaminase</fullName>
        <ecNumber evidence="5">3.5.4.32</ecNumber>
    </submittedName>
</protein>
<reference evidence="5" key="1">
    <citation type="submission" date="2022-05" db="EMBL/GenBank/DDBJ databases">
        <authorList>
            <person name="Tuo L."/>
        </authorList>
    </citation>
    <scope>NUCLEOTIDE SEQUENCE</scope>
    <source>
        <strain evidence="5">BSK12Z-4</strain>
    </source>
</reference>
<dbReference type="GO" id="GO:0102127">
    <property type="term" value="F:8-oxoguanine deaminase activity"/>
    <property type="evidence" value="ECO:0007669"/>
    <property type="project" value="UniProtKB-EC"/>
</dbReference>
<proteinExistence type="predicted"/>
<evidence type="ECO:0000256" key="1">
    <source>
        <dbReference type="ARBA" id="ARBA00022723"/>
    </source>
</evidence>
<gene>
    <name evidence="5" type="ORF">M8330_06105</name>
</gene>
<evidence type="ECO:0000256" key="2">
    <source>
        <dbReference type="ARBA" id="ARBA00022801"/>
    </source>
</evidence>
<dbReference type="CDD" id="cd01298">
    <property type="entry name" value="ATZ_TRZ_like"/>
    <property type="match status" value="1"/>
</dbReference>
<dbReference type="AlphaFoldDB" id="A0A9X2D6A8"/>
<dbReference type="Pfam" id="PF01979">
    <property type="entry name" value="Amidohydro_1"/>
    <property type="match status" value="1"/>
</dbReference>
<dbReference type="GO" id="GO:0019239">
    <property type="term" value="F:deaminase activity"/>
    <property type="evidence" value="ECO:0007669"/>
    <property type="project" value="UniProtKB-ARBA"/>
</dbReference>
<dbReference type="InterPro" id="IPR032466">
    <property type="entry name" value="Metal_Hydrolase"/>
</dbReference>
<organism evidence="5 6">
    <name type="scientific">Nocardioides bruguierae</name>
    <dbReference type="NCBI Taxonomy" id="2945102"/>
    <lineage>
        <taxon>Bacteria</taxon>
        <taxon>Bacillati</taxon>
        <taxon>Actinomycetota</taxon>
        <taxon>Actinomycetes</taxon>
        <taxon>Propionibacteriales</taxon>
        <taxon>Nocardioidaceae</taxon>
        <taxon>Nocardioides</taxon>
    </lineage>
</organism>
<evidence type="ECO:0000259" key="4">
    <source>
        <dbReference type="Pfam" id="PF01979"/>
    </source>
</evidence>
<dbReference type="Proteomes" id="UP001139485">
    <property type="component" value="Unassembled WGS sequence"/>
</dbReference>
<dbReference type="SUPFAM" id="SSF51338">
    <property type="entry name" value="Composite domain of metallo-dependent hydrolases"/>
    <property type="match status" value="1"/>
</dbReference>
<dbReference type="PANTHER" id="PTHR43794:SF11">
    <property type="entry name" value="AMIDOHYDROLASE-RELATED DOMAIN-CONTAINING PROTEIN"/>
    <property type="match status" value="1"/>
</dbReference>
<dbReference type="FunFam" id="3.20.20.140:FF:000014">
    <property type="entry name" value="5-methylthioadenosine/S-adenosylhomocysteine deaminase"/>
    <property type="match status" value="1"/>
</dbReference>
<comment type="caution">
    <text evidence="5">The sequence shown here is derived from an EMBL/GenBank/DDBJ whole genome shotgun (WGS) entry which is preliminary data.</text>
</comment>
<dbReference type="Gene3D" id="3.20.20.140">
    <property type="entry name" value="Metal-dependent hydrolases"/>
    <property type="match status" value="1"/>
</dbReference>
<evidence type="ECO:0000313" key="5">
    <source>
        <dbReference type="EMBL" id="MCM0619865.1"/>
    </source>
</evidence>
<keyword evidence="1" id="KW-0479">Metal-binding</keyword>
<dbReference type="SUPFAM" id="SSF51556">
    <property type="entry name" value="Metallo-dependent hydrolases"/>
    <property type="match status" value="1"/>
</dbReference>
<evidence type="ECO:0000256" key="3">
    <source>
        <dbReference type="ARBA" id="ARBA00022833"/>
    </source>
</evidence>
<sequence>MTRLVLRGARWPGDVAIEDGLITAVGDVPAREGDEVLDCTGDVLTPGLVNTHHHLYQWLTRGWAVDETLFGWLRTLYPVWARITPEDVGAAAALGLAELALTGCTTAADHHYVVPHGDDSVFDAIADAGRRLGLRVHVARGSMDLGESDGGLPPDSVVEDLDAILASTQAVHDRLHDGDRVVVTVAPCSPFSVTTDLMRESAALARSLGLRLHTHLAETLDEERDCLARFGKRPVELLEELGWVDDDVWFAHGIHFSDDEVARLGAARAGVAHCPSSNARLGAGMARSADLRAAGVHVGLGVDGVASNEIGGLGVEMRTAVQVARLRATDPTALSLRDALDMATRGGAACLGRTDVGALEPGLKADVVVWPGDHVADVRDPLAGLVLGPEPRARHVLVGGEAVVTDGHLVHADLDALRADVARRARRLWS</sequence>
<accession>A0A9X2D6A8</accession>
<dbReference type="NCBIfam" id="NF006055">
    <property type="entry name" value="PRK08203.1"/>
    <property type="match status" value="1"/>
</dbReference>